<accession>A0A2M7V2W5</accession>
<dbReference type="GO" id="GO:0019843">
    <property type="term" value="F:rRNA binding"/>
    <property type="evidence" value="ECO:0007669"/>
    <property type="project" value="UniProtKB-UniRule"/>
</dbReference>
<dbReference type="InterPro" id="IPR000529">
    <property type="entry name" value="Ribosomal_bS6"/>
</dbReference>
<dbReference type="HAMAP" id="MF_00360">
    <property type="entry name" value="Ribosomal_bS6"/>
    <property type="match status" value="1"/>
</dbReference>
<dbReference type="InterPro" id="IPR020814">
    <property type="entry name" value="Ribosomal_S6_plastid/chlpt"/>
</dbReference>
<dbReference type="NCBIfam" id="TIGR00166">
    <property type="entry name" value="S6"/>
    <property type="match status" value="1"/>
</dbReference>
<feature type="region of interest" description="Disordered" evidence="4">
    <location>
        <begin position="125"/>
        <end position="182"/>
    </location>
</feature>
<dbReference type="GO" id="GO:0006412">
    <property type="term" value="P:translation"/>
    <property type="evidence" value="ECO:0007669"/>
    <property type="project" value="UniProtKB-UniRule"/>
</dbReference>
<feature type="compositionally biased region" description="Basic and acidic residues" evidence="4">
    <location>
        <begin position="125"/>
        <end position="143"/>
    </location>
</feature>
<comment type="caution">
    <text evidence="5">The sequence shown here is derived from an EMBL/GenBank/DDBJ whole genome shotgun (WGS) entry which is preliminary data.</text>
</comment>
<evidence type="ECO:0000256" key="4">
    <source>
        <dbReference type="SAM" id="MobiDB-lite"/>
    </source>
</evidence>
<dbReference type="EMBL" id="PFPI01000046">
    <property type="protein sequence ID" value="PIZ92807.1"/>
    <property type="molecule type" value="Genomic_DNA"/>
</dbReference>
<sequence length="200" mass="22726">MKQYELLVVLPGTMEETIVSDMVQQVKTIVEKHGGENITMQDRGKSRLAYPIKHIRYGYFHIVHFTAEDGSKITQMQQELSLIRDILRAIITTFDPKMRAETQKKLGRTEEGPMKTLASVFERFGGETKGPEPMVDEKKRTPRDIPTSETKEETVVPIATNALEVPVEKSEPEAEEATPIAMEDIDKKLDQLLEDDLKQV</sequence>
<reference evidence="6" key="1">
    <citation type="submission" date="2017-09" db="EMBL/GenBank/DDBJ databases">
        <title>Depth-based differentiation of microbial function through sediment-hosted aquifers and enrichment of novel symbionts in the deep terrestrial subsurface.</title>
        <authorList>
            <person name="Probst A.J."/>
            <person name="Ladd B."/>
            <person name="Jarett J.K."/>
            <person name="Geller-Mcgrath D.E."/>
            <person name="Sieber C.M.K."/>
            <person name="Emerson J.B."/>
            <person name="Anantharaman K."/>
            <person name="Thomas B.C."/>
            <person name="Malmstrom R."/>
            <person name="Stieglmeier M."/>
            <person name="Klingl A."/>
            <person name="Woyke T."/>
            <person name="Ryan C.M."/>
            <person name="Banfield J.F."/>
        </authorList>
    </citation>
    <scope>NUCLEOTIDE SEQUENCE [LARGE SCALE GENOMIC DNA]</scope>
</reference>
<dbReference type="InterPro" id="IPR035980">
    <property type="entry name" value="Ribosomal_bS6_sf"/>
</dbReference>
<evidence type="ECO:0000313" key="6">
    <source>
        <dbReference type="Proteomes" id="UP000230078"/>
    </source>
</evidence>
<gene>
    <name evidence="3 5" type="primary">rpsF</name>
    <name evidence="5" type="ORF">COX83_03405</name>
</gene>
<organism evidence="5 6">
    <name type="scientific">Candidatus Magasanikbacteria bacterium CG_4_10_14_0_2_um_filter_41_31</name>
    <dbReference type="NCBI Taxonomy" id="1974639"/>
    <lineage>
        <taxon>Bacteria</taxon>
        <taxon>Candidatus Magasanikiibacteriota</taxon>
    </lineage>
</organism>
<comment type="function">
    <text evidence="3">Binds together with bS18 to 16S ribosomal RNA.</text>
</comment>
<keyword evidence="3" id="KW-0694">RNA-binding</keyword>
<dbReference type="Pfam" id="PF01250">
    <property type="entry name" value="Ribosomal_S6"/>
    <property type="match status" value="1"/>
</dbReference>
<keyword evidence="3 5" id="KW-0689">Ribosomal protein</keyword>
<comment type="similarity">
    <text evidence="1 3">Belongs to the bacterial ribosomal protein bS6 family.</text>
</comment>
<dbReference type="SUPFAM" id="SSF54995">
    <property type="entry name" value="Ribosomal protein S6"/>
    <property type="match status" value="1"/>
</dbReference>
<dbReference type="Proteomes" id="UP000230078">
    <property type="component" value="Unassembled WGS sequence"/>
</dbReference>
<dbReference type="GO" id="GO:0003735">
    <property type="term" value="F:structural constituent of ribosome"/>
    <property type="evidence" value="ECO:0007669"/>
    <property type="project" value="InterPro"/>
</dbReference>
<dbReference type="GO" id="GO:0005840">
    <property type="term" value="C:ribosome"/>
    <property type="evidence" value="ECO:0007669"/>
    <property type="project" value="UniProtKB-KW"/>
</dbReference>
<proteinExistence type="inferred from homology"/>
<keyword evidence="3" id="KW-0687">Ribonucleoprotein</keyword>
<dbReference type="CDD" id="cd00473">
    <property type="entry name" value="bS6"/>
    <property type="match status" value="1"/>
</dbReference>
<name>A0A2M7V2W5_9BACT</name>
<dbReference type="GO" id="GO:1990904">
    <property type="term" value="C:ribonucleoprotein complex"/>
    <property type="evidence" value="ECO:0007669"/>
    <property type="project" value="UniProtKB-KW"/>
</dbReference>
<dbReference type="AlphaFoldDB" id="A0A2M7V2W5"/>
<evidence type="ECO:0000313" key="5">
    <source>
        <dbReference type="EMBL" id="PIZ92807.1"/>
    </source>
</evidence>
<keyword evidence="3" id="KW-0699">rRNA-binding</keyword>
<dbReference type="InterPro" id="IPR014717">
    <property type="entry name" value="Transl_elong_EF1B/ribsomal_bS6"/>
</dbReference>
<dbReference type="Gene3D" id="3.30.70.60">
    <property type="match status" value="1"/>
</dbReference>
<evidence type="ECO:0000256" key="2">
    <source>
        <dbReference type="ARBA" id="ARBA00035294"/>
    </source>
</evidence>
<evidence type="ECO:0000256" key="3">
    <source>
        <dbReference type="HAMAP-Rule" id="MF_00360"/>
    </source>
</evidence>
<evidence type="ECO:0000256" key="1">
    <source>
        <dbReference type="ARBA" id="ARBA00009512"/>
    </source>
</evidence>
<protein>
    <recommendedName>
        <fullName evidence="2 3">Small ribosomal subunit protein bS6</fullName>
    </recommendedName>
</protein>